<dbReference type="PANTHER" id="PTHR33428:SF14">
    <property type="entry name" value="CARBOXYLESTERASE TYPE B DOMAIN-CONTAINING PROTEIN"/>
    <property type="match status" value="1"/>
</dbReference>
<accession>D6ZB77</accession>
<reference evidence="1 2" key="1">
    <citation type="journal article" date="2010" name="Stand. Genomic Sci.">
        <title>Complete genome sequence of Segniliparus rotundus type strain (CDC 1076).</title>
        <authorList>
            <person name="Sikorski J."/>
            <person name="Lapidus A."/>
            <person name="Copeland A."/>
            <person name="Misra M."/>
            <person name="Glavina Del Rio T."/>
            <person name="Nolan M."/>
            <person name="Lucas S."/>
            <person name="Chen F."/>
            <person name="Tice H."/>
            <person name="Cheng J.F."/>
            <person name="Jando M."/>
            <person name="Schneider S."/>
            <person name="Bruce D."/>
            <person name="Goodwin L."/>
            <person name="Pitluck S."/>
            <person name="Liolios K."/>
            <person name="Mikhailova N."/>
            <person name="Pati A."/>
            <person name="Ivanova N."/>
            <person name="Mavromatis K."/>
            <person name="Chen A."/>
            <person name="Palaniappan K."/>
            <person name="Chertkov O."/>
            <person name="Land M."/>
            <person name="Hauser L."/>
            <person name="Chang Y.J."/>
            <person name="Jeffries C.D."/>
            <person name="Brettin T."/>
            <person name="Detter J.C."/>
            <person name="Han C."/>
            <person name="Rohde M."/>
            <person name="Goker M."/>
            <person name="Bristow J."/>
            <person name="Eisen J.A."/>
            <person name="Markowitz V."/>
            <person name="Hugenholtz P."/>
            <person name="Kyrpides N.C."/>
            <person name="Klenk H.P."/>
        </authorList>
    </citation>
    <scope>NUCLEOTIDE SEQUENCE [LARGE SCALE GENOMIC DNA]</scope>
    <source>
        <strain evidence="2">ATCC BAA-972 / CDC 1076 / CIP 108378 / DSM 44985 / JCM 13578</strain>
    </source>
</reference>
<dbReference type="Gene3D" id="3.40.50.1820">
    <property type="entry name" value="alpha/beta hydrolase"/>
    <property type="match status" value="1"/>
</dbReference>
<sequence length="276" mass="28445">MAKNPKPLLARLARTGPNRVARGDLGAAGLPGLVFSPVSGSNLPAIVFAHGWMAHPKRYHRTLRHLASWGFIVAAPSAHRGLFASDKDFAADLSRAVEIVRAASIGANQARAQRVGLVGHGLGASASVLAAAKDPSVAAVAALWPSKTTAATVQAAEDVAAAGLILTTVGEELSLTSNATELALAWGAVAALRAIPDFAPEDLPERRGPRGWFELDLGAGRSVAHAQLTGWLLATLAKDKTYAAFADPDASLPGAAPLDASAVERNPVNAFRALLS</sequence>
<dbReference type="AlphaFoldDB" id="D6ZB77"/>
<dbReference type="eggNOG" id="COG1073">
    <property type="taxonomic scope" value="Bacteria"/>
</dbReference>
<gene>
    <name evidence="1" type="ordered locus">Srot_0349</name>
</gene>
<evidence type="ECO:0000313" key="1">
    <source>
        <dbReference type="EMBL" id="ADG96836.1"/>
    </source>
</evidence>
<dbReference type="OrthoDB" id="4772420at2"/>
<dbReference type="PANTHER" id="PTHR33428">
    <property type="entry name" value="CHLOROPHYLLASE-2, CHLOROPLASTIC"/>
    <property type="match status" value="1"/>
</dbReference>
<dbReference type="Proteomes" id="UP000002247">
    <property type="component" value="Chromosome"/>
</dbReference>
<evidence type="ECO:0000313" key="2">
    <source>
        <dbReference type="Proteomes" id="UP000002247"/>
    </source>
</evidence>
<dbReference type="RefSeq" id="WP_013137292.1">
    <property type="nucleotide sequence ID" value="NC_014168.1"/>
</dbReference>
<dbReference type="Pfam" id="PF07224">
    <property type="entry name" value="Chlorophyllase"/>
    <property type="match status" value="1"/>
</dbReference>
<dbReference type="InterPro" id="IPR017395">
    <property type="entry name" value="Chlorophyllase-like"/>
</dbReference>
<dbReference type="HOGENOM" id="CLU_085645_0_0_11"/>
<dbReference type="ESTHER" id="segrd-d6zb77">
    <property type="family name" value="Chlorophyllase"/>
</dbReference>
<protein>
    <submittedName>
        <fullName evidence="1">Uncharacterized protein</fullName>
    </submittedName>
</protein>
<name>D6ZB77_SEGRD</name>
<proteinExistence type="predicted"/>
<organism evidence="1 2">
    <name type="scientific">Segniliparus rotundus (strain ATCC BAA-972 / CDC 1076 / CIP 108378 / DSM 44985 / JCM 13578)</name>
    <dbReference type="NCBI Taxonomy" id="640132"/>
    <lineage>
        <taxon>Bacteria</taxon>
        <taxon>Bacillati</taxon>
        <taxon>Actinomycetota</taxon>
        <taxon>Actinomycetes</taxon>
        <taxon>Mycobacteriales</taxon>
        <taxon>Segniliparaceae</taxon>
        <taxon>Segniliparus</taxon>
    </lineage>
</organism>
<keyword evidence="2" id="KW-1185">Reference proteome</keyword>
<dbReference type="InterPro" id="IPR029058">
    <property type="entry name" value="AB_hydrolase_fold"/>
</dbReference>
<dbReference type="EMBL" id="CP001958">
    <property type="protein sequence ID" value="ADG96836.1"/>
    <property type="molecule type" value="Genomic_DNA"/>
</dbReference>
<dbReference type="KEGG" id="srt:Srot_0349"/>
<dbReference type="SUPFAM" id="SSF53474">
    <property type="entry name" value="alpha/beta-Hydrolases"/>
    <property type="match status" value="1"/>
</dbReference>
<dbReference type="STRING" id="640132.Srot_0349"/>